<gene>
    <name evidence="2" type="ORF">GWC95_12900</name>
</gene>
<dbReference type="PANTHER" id="PTHR30157">
    <property type="entry name" value="FERRIC REDUCTASE, NADPH-DEPENDENT"/>
    <property type="match status" value="1"/>
</dbReference>
<dbReference type="InterPro" id="IPR039261">
    <property type="entry name" value="FNR_nucleotide-bd"/>
</dbReference>
<dbReference type="InterPro" id="IPR007037">
    <property type="entry name" value="SIP_rossman_dom"/>
</dbReference>
<name>A0ABW9ZUL6_9BACT</name>
<dbReference type="RefSeq" id="WP_161819137.1">
    <property type="nucleotide sequence ID" value="NZ_JAACJS010000015.1"/>
</dbReference>
<dbReference type="Proteomes" id="UP000753802">
    <property type="component" value="Unassembled WGS sequence"/>
</dbReference>
<keyword evidence="3" id="KW-1185">Reference proteome</keyword>
<accession>A0ABW9ZUL6</accession>
<evidence type="ECO:0000259" key="1">
    <source>
        <dbReference type="Pfam" id="PF04954"/>
    </source>
</evidence>
<organism evidence="2 3">
    <name type="scientific">Sediminibacterium roseum</name>
    <dbReference type="NCBI Taxonomy" id="1978412"/>
    <lineage>
        <taxon>Bacteria</taxon>
        <taxon>Pseudomonadati</taxon>
        <taxon>Bacteroidota</taxon>
        <taxon>Chitinophagia</taxon>
        <taxon>Chitinophagales</taxon>
        <taxon>Chitinophagaceae</taxon>
        <taxon>Sediminibacterium</taxon>
    </lineage>
</organism>
<dbReference type="PANTHER" id="PTHR30157:SF0">
    <property type="entry name" value="NADPH-DEPENDENT FERRIC-CHELATE REDUCTASE"/>
    <property type="match status" value="1"/>
</dbReference>
<dbReference type="Pfam" id="PF04954">
    <property type="entry name" value="SIP"/>
    <property type="match status" value="1"/>
</dbReference>
<proteinExistence type="predicted"/>
<evidence type="ECO:0000313" key="3">
    <source>
        <dbReference type="Proteomes" id="UP000753802"/>
    </source>
</evidence>
<feature type="domain" description="SIP-like Rossmann fold" evidence="1">
    <location>
        <begin position="125"/>
        <end position="238"/>
    </location>
</feature>
<reference evidence="2 3" key="1">
    <citation type="submission" date="2020-01" db="EMBL/GenBank/DDBJ databases">
        <title>Genome analysis.</title>
        <authorList>
            <person name="Wu S."/>
            <person name="Wang G."/>
        </authorList>
    </citation>
    <scope>NUCLEOTIDE SEQUENCE [LARGE SCALE GENOMIC DNA]</scope>
    <source>
        <strain evidence="2 3">SYL130</strain>
    </source>
</reference>
<protein>
    <submittedName>
        <fullName evidence="2">SIP domain-containing protein</fullName>
    </submittedName>
</protein>
<comment type="caution">
    <text evidence="2">The sequence shown here is derived from an EMBL/GenBank/DDBJ whole genome shotgun (WGS) entry which is preliminary data.</text>
</comment>
<evidence type="ECO:0000313" key="2">
    <source>
        <dbReference type="EMBL" id="NCI50830.1"/>
    </source>
</evidence>
<dbReference type="EMBL" id="JAACJS010000015">
    <property type="protein sequence ID" value="NCI50830.1"/>
    <property type="molecule type" value="Genomic_DNA"/>
</dbReference>
<dbReference type="Gene3D" id="3.40.50.80">
    <property type="entry name" value="Nucleotide-binding domain of ferredoxin-NADP reductase (FNR) module"/>
    <property type="match status" value="1"/>
</dbReference>
<dbReference type="InterPro" id="IPR039374">
    <property type="entry name" value="SIP_fam"/>
</dbReference>
<sequence>MNNLPYTETAQNTMLSAVEKLFVKSGTIVAARKWNGGKLYEIDIHLPKVDFAKWKTAQSIKCRISALHYTDYTPATWDIENKICTLYIDTSHSGQGSLWAAEQRKGNVFHYLKIEMAKHFPFQNKHLVFLGDQTSIGHFCALQQLADDNAMISGIVSFNDLQTADEFVHNCAWLPLEAVANDQTIFRQTENLITRHQSEKEKFVFYIVGGAGLVVQLRKLLKSHGVDGRQIKSYGFWH</sequence>